<name>A0A917N062_9SPHI</name>
<feature type="transmembrane region" description="Helical" evidence="1">
    <location>
        <begin position="18"/>
        <end position="42"/>
    </location>
</feature>
<reference evidence="2" key="1">
    <citation type="journal article" date="2014" name="Int. J. Syst. Evol. Microbiol.">
        <title>Complete genome sequence of Corynebacterium casei LMG S-19264T (=DSM 44701T), isolated from a smear-ripened cheese.</title>
        <authorList>
            <consortium name="US DOE Joint Genome Institute (JGI-PGF)"/>
            <person name="Walter F."/>
            <person name="Albersmeier A."/>
            <person name="Kalinowski J."/>
            <person name="Ruckert C."/>
        </authorList>
    </citation>
    <scope>NUCLEOTIDE SEQUENCE</scope>
    <source>
        <strain evidence="2">CCM 8711</strain>
    </source>
</reference>
<dbReference type="EMBL" id="BMDO01000001">
    <property type="protein sequence ID" value="GGI49084.1"/>
    <property type="molecule type" value="Genomic_DNA"/>
</dbReference>
<proteinExistence type="predicted"/>
<gene>
    <name evidence="2" type="ORF">GCM10011425_02960</name>
</gene>
<dbReference type="AlphaFoldDB" id="A0A917N062"/>
<evidence type="ECO:0000313" key="3">
    <source>
        <dbReference type="Proteomes" id="UP000662074"/>
    </source>
</evidence>
<evidence type="ECO:0000313" key="2">
    <source>
        <dbReference type="EMBL" id="GGI49084.1"/>
    </source>
</evidence>
<comment type="caution">
    <text evidence="2">The sequence shown here is derived from an EMBL/GenBank/DDBJ whole genome shotgun (WGS) entry which is preliminary data.</text>
</comment>
<evidence type="ECO:0000256" key="1">
    <source>
        <dbReference type="SAM" id="Phobius"/>
    </source>
</evidence>
<reference evidence="2" key="2">
    <citation type="submission" date="2020-09" db="EMBL/GenBank/DDBJ databases">
        <authorList>
            <person name="Sun Q."/>
            <person name="Sedlacek I."/>
        </authorList>
    </citation>
    <scope>NUCLEOTIDE SEQUENCE</scope>
    <source>
        <strain evidence="2">CCM 8711</strain>
    </source>
</reference>
<sequence length="76" mass="8278">MQIAQAVYAEASVVRFGYVLYLVYGELHSGALAFGVGVCLAFKSRATAFAMDDFVLLIGNRHGAKIKSPEVTYFRA</sequence>
<accession>A0A917N062</accession>
<keyword evidence="1" id="KW-1133">Transmembrane helix</keyword>
<organism evidence="2 3">
    <name type="scientific">Mucilaginibacter galii</name>
    <dbReference type="NCBI Taxonomy" id="2005073"/>
    <lineage>
        <taxon>Bacteria</taxon>
        <taxon>Pseudomonadati</taxon>
        <taxon>Bacteroidota</taxon>
        <taxon>Sphingobacteriia</taxon>
        <taxon>Sphingobacteriales</taxon>
        <taxon>Sphingobacteriaceae</taxon>
        <taxon>Mucilaginibacter</taxon>
    </lineage>
</organism>
<keyword evidence="1" id="KW-0472">Membrane</keyword>
<keyword evidence="1" id="KW-0812">Transmembrane</keyword>
<protein>
    <submittedName>
        <fullName evidence="2">Uncharacterized protein</fullName>
    </submittedName>
</protein>
<keyword evidence="3" id="KW-1185">Reference proteome</keyword>
<dbReference type="Proteomes" id="UP000662074">
    <property type="component" value="Unassembled WGS sequence"/>
</dbReference>